<evidence type="ECO:0000313" key="9">
    <source>
        <dbReference type="Proteomes" id="UP000004057"/>
    </source>
</evidence>
<evidence type="ECO:0000256" key="4">
    <source>
        <dbReference type="ARBA" id="ARBA00023136"/>
    </source>
</evidence>
<organism evidence="8 9">
    <name type="scientific">Spiroplasma melliferum KC3</name>
    <dbReference type="NCBI Taxonomy" id="570509"/>
    <lineage>
        <taxon>Bacteria</taxon>
        <taxon>Bacillati</taxon>
        <taxon>Mycoplasmatota</taxon>
        <taxon>Mollicutes</taxon>
        <taxon>Entomoplasmatales</taxon>
        <taxon>Spiroplasmataceae</taxon>
        <taxon>Spiroplasma</taxon>
    </lineage>
</organism>
<comment type="caution">
    <text evidence="8">The sequence shown here is derived from an EMBL/GenBank/DDBJ whole genome shotgun (WGS) entry which is preliminary data.</text>
</comment>
<protein>
    <submittedName>
        <fullName evidence="8">ABC transporter substrate-binding protein</fullName>
    </submittedName>
</protein>
<evidence type="ECO:0000256" key="1">
    <source>
        <dbReference type="ARBA" id="ARBA00004236"/>
    </source>
</evidence>
<dbReference type="AlphaFoldDB" id="A0AAI9T2S7"/>
<keyword evidence="3 6" id="KW-0732">Signal</keyword>
<feature type="chain" id="PRO_5042596333" evidence="6">
    <location>
        <begin position="19"/>
        <end position="452"/>
    </location>
</feature>
<dbReference type="GO" id="GO:0005886">
    <property type="term" value="C:plasma membrane"/>
    <property type="evidence" value="ECO:0007669"/>
    <property type="project" value="UniProtKB-SubCell"/>
</dbReference>
<comment type="subcellular location">
    <subcellularLocation>
        <location evidence="1">Cell membrane</location>
    </subcellularLocation>
</comment>
<evidence type="ECO:0000259" key="7">
    <source>
        <dbReference type="Pfam" id="PF02608"/>
    </source>
</evidence>
<evidence type="ECO:0000256" key="5">
    <source>
        <dbReference type="ARBA" id="ARBA00023288"/>
    </source>
</evidence>
<evidence type="ECO:0000256" key="2">
    <source>
        <dbReference type="ARBA" id="ARBA00022475"/>
    </source>
</evidence>
<accession>A0AAI9T2S7</accession>
<dbReference type="PANTHER" id="PTHR34296">
    <property type="entry name" value="TRANSCRIPTIONAL ACTIVATOR PROTEIN MED"/>
    <property type="match status" value="1"/>
</dbReference>
<keyword evidence="4" id="KW-0472">Membrane</keyword>
<keyword evidence="2" id="KW-1003">Cell membrane</keyword>
<evidence type="ECO:0000313" key="8">
    <source>
        <dbReference type="EMBL" id="KAI92176.1"/>
    </source>
</evidence>
<dbReference type="PROSITE" id="PS51257">
    <property type="entry name" value="PROKAR_LIPOPROTEIN"/>
    <property type="match status" value="1"/>
</dbReference>
<evidence type="ECO:0000256" key="6">
    <source>
        <dbReference type="SAM" id="SignalP"/>
    </source>
</evidence>
<name>A0AAI9T2S7_SPIME</name>
<gene>
    <name evidence="8" type="ORF">SPM_005415</name>
</gene>
<proteinExistence type="predicted"/>
<dbReference type="InterPro" id="IPR050957">
    <property type="entry name" value="BMP_lipoprotein"/>
</dbReference>
<feature type="domain" description="ABC transporter substrate-binding protein PnrA-like" evidence="7">
    <location>
        <begin position="268"/>
        <end position="356"/>
    </location>
</feature>
<dbReference type="EMBL" id="AGBZ02000004">
    <property type="protein sequence ID" value="KAI92176.1"/>
    <property type="molecule type" value="Genomic_DNA"/>
</dbReference>
<dbReference type="PANTHER" id="PTHR34296:SF2">
    <property type="entry name" value="ABC TRANSPORTER GUANOSINE-BINDING PROTEIN NUPN"/>
    <property type="match status" value="1"/>
</dbReference>
<dbReference type="Gene3D" id="3.40.50.2300">
    <property type="match status" value="2"/>
</dbReference>
<sequence length="452" mass="50521">MKKIIKMLMALQIGTTSASFLTSCVKKYQYMYDIWVITSGGSINDQSYIQSAWEGASKYIVSQFAQAPMANWQDSPLRASYFEPSGITPGEFKAAYITASIAGAKTLILPGFSHANTIGWAANLVDNVIFIDGSGQNVYKNMDPHGSLADNIVGILFQKEIAGFLAGLVTAIWLNLHQTEFQQQLNIATYGGMDNPVGVSNYLWGFLLSSDLFNEIIKTDNSYPNLRQLGTDILAIMQKINPKINNLLPIKKVQEVLNDNESWFSQSFNQGEGKVISDYLINKKASIIFPVAGPQTQDTIDRIKYNQTKTKVVGVDTAQSRIYGDEYIITSGLLNIAQATQDALSNIYSSTCSYNNATKQWENNKLDYCWINTDQSSKTNPNWLGIEKTKWIDDSIINYINNDAKIAKLTTTIGIIYDQIKQAHFTDTLKLTYQTQNKLKTDWLETLENGLK</sequence>
<evidence type="ECO:0000256" key="3">
    <source>
        <dbReference type="ARBA" id="ARBA00022729"/>
    </source>
</evidence>
<dbReference type="Pfam" id="PF02608">
    <property type="entry name" value="Bmp"/>
    <property type="match status" value="1"/>
</dbReference>
<feature type="signal peptide" evidence="6">
    <location>
        <begin position="1"/>
        <end position="18"/>
    </location>
</feature>
<keyword evidence="5" id="KW-0449">Lipoprotein</keyword>
<dbReference type="RefSeq" id="WP_004028525.1">
    <property type="nucleotide sequence ID" value="NZ_AGBZ02000004.1"/>
</dbReference>
<dbReference type="InterPro" id="IPR003760">
    <property type="entry name" value="PnrA-like"/>
</dbReference>
<dbReference type="Proteomes" id="UP000004057">
    <property type="component" value="Unassembled WGS sequence"/>
</dbReference>
<reference evidence="8 9" key="1">
    <citation type="journal article" date="2012" name="J. Proteome Res.">
        <title>Application of Spiroplasma melliferum proteogenomic profiling for the discovery of virulence factors and pathogenicity mechanisms in host-associated spiroplasmas.</title>
        <authorList>
            <person name="Alexeev D."/>
            <person name="Kostrjukova E."/>
            <person name="Aliper A."/>
            <person name="Popenko A."/>
            <person name="Bazaleev N."/>
            <person name="Tyakht A."/>
            <person name="Selezneva O."/>
            <person name="Akopian T."/>
            <person name="Prichodko E."/>
            <person name="Kondratov I."/>
            <person name="Chukin M."/>
            <person name="Demina I."/>
            <person name="Galyamina M."/>
            <person name="Kamashev D."/>
            <person name="Vanyushkina A."/>
            <person name="Ladygina V."/>
            <person name="Levitskii S."/>
            <person name="Lazarev V."/>
            <person name="Govorun V."/>
        </authorList>
    </citation>
    <scope>NUCLEOTIDE SEQUENCE [LARGE SCALE GENOMIC DNA]</scope>
    <source>
        <strain evidence="8 9">KC3</strain>
    </source>
</reference>